<dbReference type="PRINTS" id="PR00083">
    <property type="entry name" value="HOLDHDRGNASE"/>
</dbReference>
<feature type="binding site" evidence="6 10">
    <location>
        <position position="245"/>
    </location>
    <ligand>
        <name>substrate</name>
    </ligand>
</feature>
<feature type="binding site" evidence="6 10">
    <location>
        <position position="423"/>
    </location>
    <ligand>
        <name>substrate</name>
    </ligand>
</feature>
<name>A0A940YG63_9BURK</name>
<evidence type="ECO:0000256" key="2">
    <source>
        <dbReference type="ARBA" id="ARBA00022723"/>
    </source>
</evidence>
<feature type="binding site" evidence="6 11">
    <location>
        <position position="428"/>
    </location>
    <ligand>
        <name>Zn(2+)</name>
        <dbReference type="ChEBI" id="CHEBI:29105"/>
    </ligand>
</feature>
<dbReference type="InterPro" id="IPR022695">
    <property type="entry name" value="Histidinol_DH_monofunct"/>
</dbReference>
<feature type="binding site" evidence="6 11">
    <location>
        <position position="270"/>
    </location>
    <ligand>
        <name>Zn(2+)</name>
        <dbReference type="ChEBI" id="CHEBI:29105"/>
    </ligand>
</feature>
<feature type="binding site" evidence="6 10">
    <location>
        <position position="369"/>
    </location>
    <ligand>
        <name>substrate</name>
    </ligand>
</feature>
<feature type="binding site" evidence="6 10">
    <location>
        <position position="267"/>
    </location>
    <ligand>
        <name>substrate</name>
    </ligand>
</feature>
<evidence type="ECO:0000256" key="7">
    <source>
        <dbReference type="PIRNR" id="PIRNR000099"/>
    </source>
</evidence>
<evidence type="ECO:0000256" key="9">
    <source>
        <dbReference type="PIRSR" id="PIRSR000099-2"/>
    </source>
</evidence>
<gene>
    <name evidence="6 13" type="primary">hisD</name>
    <name evidence="13" type="ORF">KAK06_04070</name>
</gene>
<comment type="caution">
    <text evidence="13">The sequence shown here is derived from an EMBL/GenBank/DDBJ whole genome shotgun (WGS) entry which is preliminary data.</text>
</comment>
<keyword evidence="2 6" id="KW-0479">Metal-binding</keyword>
<keyword evidence="14" id="KW-1185">Reference proteome</keyword>
<feature type="binding site" evidence="6 9">
    <location>
        <position position="199"/>
    </location>
    <ligand>
        <name>NAD(+)</name>
        <dbReference type="ChEBI" id="CHEBI:57540"/>
    </ligand>
</feature>
<dbReference type="RefSeq" id="WP_210800610.1">
    <property type="nucleotide sequence ID" value="NZ_JAGQDE010000002.1"/>
</dbReference>
<protein>
    <recommendedName>
        <fullName evidence="6">Histidinol dehydrogenase</fullName>
        <shortName evidence="6">HDH</shortName>
        <ecNumber evidence="6">1.1.1.23</ecNumber>
    </recommendedName>
</protein>
<keyword evidence="5 6" id="KW-0368">Histidine biosynthesis</keyword>
<comment type="catalytic activity">
    <reaction evidence="6">
        <text>L-histidinol + 2 NAD(+) + H2O = L-histidine + 2 NADH + 3 H(+)</text>
        <dbReference type="Rhea" id="RHEA:20641"/>
        <dbReference type="ChEBI" id="CHEBI:15377"/>
        <dbReference type="ChEBI" id="CHEBI:15378"/>
        <dbReference type="ChEBI" id="CHEBI:57540"/>
        <dbReference type="ChEBI" id="CHEBI:57595"/>
        <dbReference type="ChEBI" id="CHEBI:57699"/>
        <dbReference type="ChEBI" id="CHEBI:57945"/>
        <dbReference type="EC" id="1.1.1.23"/>
    </reaction>
</comment>
<accession>A0A940YG63</accession>
<dbReference type="Proteomes" id="UP000678374">
    <property type="component" value="Unassembled WGS sequence"/>
</dbReference>
<dbReference type="PROSITE" id="PS00611">
    <property type="entry name" value="HISOL_DEHYDROGENASE"/>
    <property type="match status" value="1"/>
</dbReference>
<keyword evidence="6" id="KW-0028">Amino-acid biosynthesis</keyword>
<evidence type="ECO:0000256" key="5">
    <source>
        <dbReference type="ARBA" id="ARBA00023102"/>
    </source>
</evidence>
<evidence type="ECO:0000256" key="3">
    <source>
        <dbReference type="ARBA" id="ARBA00022833"/>
    </source>
</evidence>
<dbReference type="HAMAP" id="MF_01024">
    <property type="entry name" value="HisD"/>
    <property type="match status" value="1"/>
</dbReference>
<dbReference type="FunFam" id="3.40.50.1980:FF:000001">
    <property type="entry name" value="Histidinol dehydrogenase"/>
    <property type="match status" value="1"/>
</dbReference>
<dbReference type="PANTHER" id="PTHR21256">
    <property type="entry name" value="HISTIDINOL DEHYDROGENASE HDH"/>
    <property type="match status" value="1"/>
</dbReference>
<feature type="binding site" evidence="6 11">
    <location>
        <position position="369"/>
    </location>
    <ligand>
        <name>Zn(2+)</name>
        <dbReference type="ChEBI" id="CHEBI:29105"/>
    </ligand>
</feature>
<dbReference type="CDD" id="cd06572">
    <property type="entry name" value="Histidinol_dh"/>
    <property type="match status" value="1"/>
</dbReference>
<dbReference type="InterPro" id="IPR012131">
    <property type="entry name" value="Hstdl_DH"/>
</dbReference>
<feature type="binding site" evidence="6 10">
    <location>
        <position position="428"/>
    </location>
    <ligand>
        <name>substrate</name>
    </ligand>
</feature>
<evidence type="ECO:0000256" key="4">
    <source>
        <dbReference type="ARBA" id="ARBA00023002"/>
    </source>
</evidence>
<keyword evidence="6 9" id="KW-0520">NAD</keyword>
<evidence type="ECO:0000256" key="12">
    <source>
        <dbReference type="RuleBase" id="RU004175"/>
    </source>
</evidence>
<reference evidence="13" key="1">
    <citation type="submission" date="2021-04" db="EMBL/GenBank/DDBJ databases">
        <title>The genome sequence of Ideonella sp. 4Y11.</title>
        <authorList>
            <person name="Liu Y."/>
        </authorList>
    </citation>
    <scope>NUCLEOTIDE SEQUENCE</scope>
    <source>
        <strain evidence="13">4Y11</strain>
    </source>
</reference>
<organism evidence="13 14">
    <name type="scientific">Ideonella aquatica</name>
    <dbReference type="NCBI Taxonomy" id="2824119"/>
    <lineage>
        <taxon>Bacteria</taxon>
        <taxon>Pseudomonadati</taxon>
        <taxon>Pseudomonadota</taxon>
        <taxon>Betaproteobacteria</taxon>
        <taxon>Burkholderiales</taxon>
        <taxon>Sphaerotilaceae</taxon>
        <taxon>Ideonella</taxon>
    </lineage>
</organism>
<evidence type="ECO:0000256" key="1">
    <source>
        <dbReference type="ARBA" id="ARBA00010178"/>
    </source>
</evidence>
<feature type="active site" description="Proton acceptor" evidence="6 8">
    <location>
        <position position="335"/>
    </location>
</feature>
<dbReference type="Gene3D" id="1.20.5.1300">
    <property type="match status" value="1"/>
</dbReference>
<evidence type="ECO:0000256" key="8">
    <source>
        <dbReference type="PIRSR" id="PIRSR000099-1"/>
    </source>
</evidence>
<proteinExistence type="inferred from homology"/>
<sequence length="438" mass="46461">MSALNLRQLDTRSPDFDAEFARLRHWSADTDAAIEQRVADILADVQARGDAAVLDYTARFDGLAAGSVAALELTREELKAAFDAITPAQRHALQAAAERVRSYHERQLAASGQSWSYRDEDGTLLGQKVTPLDRVGIYVPGGKAAYPSSVLMNAIPAHVAGVGEIIMVVPTPKGEKNALVLAAAYVAGVTRAFTIGGAQAVAALAYGTATVPPVDKVTGPGNAYVASAKRRVFGQVGIDMIAGPSEILVLADGSTPPDWVAMDLFSQAEHDELAQSILLCPDAGYIAQVRAAIDRLLPTMPREAVIRASLEGRGALIVTRDMDEACAISNRIAPEHLEVSSAEPHRWEPLLKHAGAIFLGAYTSESLGDYCAGPNHVLPTSGTARFSSPLGTYDFQKRSSLIEVSEDGAQVLGVIAAELAYGEGLQGHARAAEMRLKR</sequence>
<feature type="binding site" evidence="6 10">
    <location>
        <position position="336"/>
    </location>
    <ligand>
        <name>substrate</name>
    </ligand>
</feature>
<comment type="function">
    <text evidence="6">Catalyzes the sequential NAD-dependent oxidations of L-histidinol to L-histidinaldehyde and then to L-histidine.</text>
</comment>
<dbReference type="FunFam" id="3.40.50.1980:FF:000026">
    <property type="entry name" value="Histidinol dehydrogenase"/>
    <property type="match status" value="1"/>
</dbReference>
<feature type="binding site" evidence="6 11">
    <location>
        <position position="267"/>
    </location>
    <ligand>
        <name>Zn(2+)</name>
        <dbReference type="ChEBI" id="CHEBI:29105"/>
    </ligand>
</feature>
<feature type="active site" description="Proton acceptor" evidence="6 8">
    <location>
        <position position="336"/>
    </location>
</feature>
<evidence type="ECO:0000313" key="13">
    <source>
        <dbReference type="EMBL" id="MBQ0958127.1"/>
    </source>
</evidence>
<feature type="binding site" evidence="6 10">
    <location>
        <position position="270"/>
    </location>
    <ligand>
        <name>substrate</name>
    </ligand>
</feature>
<dbReference type="PIRSF" id="PIRSF000099">
    <property type="entry name" value="Histidinol_dh"/>
    <property type="match status" value="1"/>
</dbReference>
<dbReference type="InterPro" id="IPR016161">
    <property type="entry name" value="Ald_DH/histidinol_DH"/>
</dbReference>
<feature type="binding site" evidence="6 9">
    <location>
        <position position="222"/>
    </location>
    <ligand>
        <name>NAD(+)</name>
        <dbReference type="ChEBI" id="CHEBI:57540"/>
    </ligand>
</feature>
<dbReference type="EMBL" id="JAGQDE010000002">
    <property type="protein sequence ID" value="MBQ0958127.1"/>
    <property type="molecule type" value="Genomic_DNA"/>
</dbReference>
<dbReference type="GO" id="GO:0005829">
    <property type="term" value="C:cytosol"/>
    <property type="evidence" value="ECO:0007669"/>
    <property type="project" value="TreeGrafter"/>
</dbReference>
<comment type="similarity">
    <text evidence="1 6 7 12">Belongs to the histidinol dehydrogenase family.</text>
</comment>
<comment type="cofactor">
    <cofactor evidence="6 11">
        <name>Zn(2+)</name>
        <dbReference type="ChEBI" id="CHEBI:29105"/>
    </cofactor>
    <text evidence="6 11">Binds 1 zinc ion per subunit.</text>
</comment>
<evidence type="ECO:0000256" key="10">
    <source>
        <dbReference type="PIRSR" id="PIRSR000099-3"/>
    </source>
</evidence>
<dbReference type="InterPro" id="IPR001692">
    <property type="entry name" value="Histidinol_DH_CS"/>
</dbReference>
<dbReference type="PANTHER" id="PTHR21256:SF2">
    <property type="entry name" value="HISTIDINE BIOSYNTHESIS TRIFUNCTIONAL PROTEIN"/>
    <property type="match status" value="1"/>
</dbReference>
<dbReference type="Pfam" id="PF00815">
    <property type="entry name" value="Histidinol_dh"/>
    <property type="match status" value="1"/>
</dbReference>
<dbReference type="SUPFAM" id="SSF53720">
    <property type="entry name" value="ALDH-like"/>
    <property type="match status" value="1"/>
</dbReference>
<dbReference type="AlphaFoldDB" id="A0A940YG63"/>
<dbReference type="GO" id="GO:0008270">
    <property type="term" value="F:zinc ion binding"/>
    <property type="evidence" value="ECO:0007669"/>
    <property type="project" value="UniProtKB-UniRule"/>
</dbReference>
<evidence type="ECO:0000256" key="11">
    <source>
        <dbReference type="PIRSR" id="PIRSR000099-4"/>
    </source>
</evidence>
<dbReference type="GO" id="GO:0000105">
    <property type="term" value="P:L-histidine biosynthetic process"/>
    <property type="evidence" value="ECO:0007669"/>
    <property type="project" value="UniProtKB-UniRule"/>
</dbReference>
<feature type="binding site" evidence="6 9">
    <location>
        <position position="138"/>
    </location>
    <ligand>
        <name>NAD(+)</name>
        <dbReference type="ChEBI" id="CHEBI:57540"/>
    </ligand>
</feature>
<dbReference type="EC" id="1.1.1.23" evidence="6"/>
<comment type="pathway">
    <text evidence="6">Amino-acid biosynthesis; L-histidine biosynthesis; L-histidine from 5-phospho-alpha-D-ribose 1-diphosphate: step 9/9.</text>
</comment>
<keyword evidence="4 6" id="KW-0560">Oxidoreductase</keyword>
<dbReference type="GO" id="GO:0051287">
    <property type="term" value="F:NAD binding"/>
    <property type="evidence" value="ECO:0007669"/>
    <property type="project" value="InterPro"/>
</dbReference>
<evidence type="ECO:0000256" key="6">
    <source>
        <dbReference type="HAMAP-Rule" id="MF_01024"/>
    </source>
</evidence>
<evidence type="ECO:0000313" key="14">
    <source>
        <dbReference type="Proteomes" id="UP000678374"/>
    </source>
</evidence>
<dbReference type="NCBIfam" id="TIGR00069">
    <property type="entry name" value="hisD"/>
    <property type="match status" value="1"/>
</dbReference>
<dbReference type="Gene3D" id="3.40.50.1980">
    <property type="entry name" value="Nitrogenase molybdenum iron protein domain"/>
    <property type="match status" value="2"/>
</dbReference>
<dbReference type="GO" id="GO:0004399">
    <property type="term" value="F:histidinol dehydrogenase activity"/>
    <property type="evidence" value="ECO:0007669"/>
    <property type="project" value="UniProtKB-UniRule"/>
</dbReference>
<keyword evidence="3 6" id="KW-0862">Zinc</keyword>